<accession>A0A2V1E073</accession>
<name>A0A2V1E073_9PLEO</name>
<gene>
    <name evidence="1" type="ORF">DM02DRAFT_651980</name>
</gene>
<dbReference type="EMBL" id="KZ805325">
    <property type="protein sequence ID" value="PVI03958.1"/>
    <property type="molecule type" value="Genomic_DNA"/>
</dbReference>
<proteinExistence type="predicted"/>
<dbReference type="PANTHER" id="PTHR24148">
    <property type="entry name" value="ANKYRIN REPEAT DOMAIN-CONTAINING PROTEIN 39 HOMOLOG-RELATED"/>
    <property type="match status" value="1"/>
</dbReference>
<organism evidence="1 2">
    <name type="scientific">Periconia macrospinosa</name>
    <dbReference type="NCBI Taxonomy" id="97972"/>
    <lineage>
        <taxon>Eukaryota</taxon>
        <taxon>Fungi</taxon>
        <taxon>Dikarya</taxon>
        <taxon>Ascomycota</taxon>
        <taxon>Pezizomycotina</taxon>
        <taxon>Dothideomycetes</taxon>
        <taxon>Pleosporomycetidae</taxon>
        <taxon>Pleosporales</taxon>
        <taxon>Massarineae</taxon>
        <taxon>Periconiaceae</taxon>
        <taxon>Periconia</taxon>
    </lineage>
</organism>
<evidence type="ECO:0008006" key="3">
    <source>
        <dbReference type="Google" id="ProtNLM"/>
    </source>
</evidence>
<dbReference type="PANTHER" id="PTHR24148:SF64">
    <property type="entry name" value="HETEROKARYON INCOMPATIBILITY DOMAIN-CONTAINING PROTEIN"/>
    <property type="match status" value="1"/>
</dbReference>
<dbReference type="Proteomes" id="UP000244855">
    <property type="component" value="Unassembled WGS sequence"/>
</dbReference>
<sequence length="410" mass="46355">MWVKADHVTWVHSPSSTEHSANKVKNPTAFKLWEYLGSEYIFLKGILFARNDLTPYERKGITRQQIQSTDTYNALDVFIETAYLRCSQPQDRVYGLLGILADIDVGECVVDYQLSLTQVYAQFINMFMKKYQSLLFICYFPRRQTSSSIPSWIPAPEREPDFPYRDIEVSRASGKIAASNARISQDGLAITVRGLLLDRVTEINPGGTLHSTPISAWTSALEYFCRQIQTSEENPPWLDSQVLDLIFPPWGDKFYQAHAGRTQPYGIEEKRSILNDLVQMNNTRDCSSLSLEDIFYGNGTISKTMSQSRKSSFWLVRLAILRRILFATESKRVGLAVGLELQPKDEIWVLFGCPLPLVLRPRPDKGGGYMYVASARATGLMDGKVCEKILGTGKTEADYKGPPVCTLTIW</sequence>
<keyword evidence="2" id="KW-1185">Reference proteome</keyword>
<evidence type="ECO:0000313" key="2">
    <source>
        <dbReference type="Proteomes" id="UP000244855"/>
    </source>
</evidence>
<protein>
    <recommendedName>
        <fullName evidence="3">Heterokaryon incompatibility domain-containing protein</fullName>
    </recommendedName>
</protein>
<dbReference type="OrthoDB" id="2157530at2759"/>
<dbReference type="AlphaFoldDB" id="A0A2V1E073"/>
<dbReference type="InterPro" id="IPR052895">
    <property type="entry name" value="HetReg/Transcr_Mod"/>
</dbReference>
<evidence type="ECO:0000313" key="1">
    <source>
        <dbReference type="EMBL" id="PVI03958.1"/>
    </source>
</evidence>
<reference evidence="1 2" key="1">
    <citation type="journal article" date="2018" name="Sci. Rep.">
        <title>Comparative genomics provides insights into the lifestyle and reveals functional heterogeneity of dark septate endophytic fungi.</title>
        <authorList>
            <person name="Knapp D.G."/>
            <person name="Nemeth J.B."/>
            <person name="Barry K."/>
            <person name="Hainaut M."/>
            <person name="Henrissat B."/>
            <person name="Johnson J."/>
            <person name="Kuo A."/>
            <person name="Lim J.H.P."/>
            <person name="Lipzen A."/>
            <person name="Nolan M."/>
            <person name="Ohm R.A."/>
            <person name="Tamas L."/>
            <person name="Grigoriev I.V."/>
            <person name="Spatafora J.W."/>
            <person name="Nagy L.G."/>
            <person name="Kovacs G.M."/>
        </authorList>
    </citation>
    <scope>NUCLEOTIDE SEQUENCE [LARGE SCALE GENOMIC DNA]</scope>
    <source>
        <strain evidence="1 2">DSE2036</strain>
    </source>
</reference>